<feature type="transmembrane region" description="Helical" evidence="7">
    <location>
        <begin position="320"/>
        <end position="340"/>
    </location>
</feature>
<evidence type="ECO:0000256" key="3">
    <source>
        <dbReference type="ARBA" id="ARBA00022448"/>
    </source>
</evidence>
<gene>
    <name evidence="8" type="ORF">C1N66_16090</name>
</gene>
<evidence type="ECO:0000256" key="7">
    <source>
        <dbReference type="SAM" id="Phobius"/>
    </source>
</evidence>
<feature type="transmembrane region" description="Helical" evidence="7">
    <location>
        <begin position="404"/>
        <end position="423"/>
    </location>
</feature>
<dbReference type="Pfam" id="PF00860">
    <property type="entry name" value="Xan_ur_permease"/>
    <property type="match status" value="1"/>
</dbReference>
<feature type="transmembrane region" description="Helical" evidence="7">
    <location>
        <begin position="20"/>
        <end position="38"/>
    </location>
</feature>
<dbReference type="NCBIfam" id="NF037981">
    <property type="entry name" value="NCS2_1"/>
    <property type="match status" value="1"/>
</dbReference>
<reference evidence="8 9" key="1">
    <citation type="submission" date="2018-03" db="EMBL/GenBank/DDBJ databases">
        <title>The complete genome of bacterial strain SGAir0260.</title>
        <authorList>
            <person name="Schuster S.C."/>
        </authorList>
    </citation>
    <scope>NUCLEOTIDE SEQUENCE [LARGE SCALE GENOMIC DNA]</scope>
    <source>
        <strain evidence="8 9">SGAir0260</strain>
    </source>
</reference>
<dbReference type="AlphaFoldDB" id="A0AB73UJC5"/>
<feature type="transmembrane region" description="Helical" evidence="7">
    <location>
        <begin position="377"/>
        <end position="398"/>
    </location>
</feature>
<keyword evidence="3" id="KW-0813">Transport</keyword>
<accession>A0AB73UJC5</accession>
<feature type="transmembrane region" description="Helical" evidence="7">
    <location>
        <begin position="168"/>
        <end position="187"/>
    </location>
</feature>
<name>A0AB73UJC5_BACCE</name>
<dbReference type="PANTHER" id="PTHR42810">
    <property type="entry name" value="PURINE PERMEASE C1399.01C-RELATED"/>
    <property type="match status" value="1"/>
</dbReference>
<sequence length="431" mass="46576">MKKLDNQHNQNHIMGTLQWFIFLLANSIALPIVVGGLFHLTTEEIFYLMQRTFFVVGISSFLQGWLGHRLPIADGPAGSWVGVFTVLAYATAGQDQLHSTLQILELGMIISGFILIGLGVTGFIGRILFLFTPLVTGTFLLLLCLQLSGVFLKGMLGITATISQIDGFTAMIAFSIFLFVIILSNFGKGFVKSYAVLIGLISGWIIFLIAGKVTIPSQVTHFVQLPHIFAWGLPKWNTGMAVSSFVMVCILVSNTVAAIIAINQATIHKATIEQKQLKDGTWVGGISHLISSVFSTVGVVPLPATAGFIRLTKQKYIRSFLMACALLVVMSLFPSIIRYLASLPSAVASAVLMASFVQLIGIGFNNIKQVPMSERNVTILGVAVLFGGGVMFLPSGALQSLPSVMQYIFGNGLFVGTVVSILLEQIWRVGK</sequence>
<dbReference type="Proteomes" id="UP000464780">
    <property type="component" value="Chromosome"/>
</dbReference>
<keyword evidence="5 7" id="KW-1133">Transmembrane helix</keyword>
<dbReference type="GO" id="GO:0042907">
    <property type="term" value="F:xanthine transmembrane transporter activity"/>
    <property type="evidence" value="ECO:0007669"/>
    <property type="project" value="TreeGrafter"/>
</dbReference>
<evidence type="ECO:0000256" key="6">
    <source>
        <dbReference type="ARBA" id="ARBA00023136"/>
    </source>
</evidence>
<evidence type="ECO:0000256" key="4">
    <source>
        <dbReference type="ARBA" id="ARBA00022692"/>
    </source>
</evidence>
<keyword evidence="4 7" id="KW-0812">Transmembrane</keyword>
<keyword evidence="6 7" id="KW-0472">Membrane</keyword>
<dbReference type="PANTHER" id="PTHR42810:SF1">
    <property type="entry name" value="PURINE PERMEASE YWDJ-RELATED"/>
    <property type="match status" value="1"/>
</dbReference>
<organism evidence="8 9">
    <name type="scientific">Bacillus cereus</name>
    <dbReference type="NCBI Taxonomy" id="1396"/>
    <lineage>
        <taxon>Bacteria</taxon>
        <taxon>Bacillati</taxon>
        <taxon>Bacillota</taxon>
        <taxon>Bacilli</taxon>
        <taxon>Bacillales</taxon>
        <taxon>Bacillaceae</taxon>
        <taxon>Bacillus</taxon>
        <taxon>Bacillus cereus group</taxon>
    </lineage>
</organism>
<evidence type="ECO:0000256" key="1">
    <source>
        <dbReference type="ARBA" id="ARBA00004141"/>
    </source>
</evidence>
<comment type="similarity">
    <text evidence="2">Belongs to the nucleobase:cation symporter-2 (NCS2) (TC 2.A.40) family.</text>
</comment>
<dbReference type="InterPro" id="IPR006043">
    <property type="entry name" value="NCS2"/>
</dbReference>
<evidence type="ECO:0000313" key="9">
    <source>
        <dbReference type="Proteomes" id="UP000464780"/>
    </source>
</evidence>
<evidence type="ECO:0000313" key="8">
    <source>
        <dbReference type="EMBL" id="QHV44560.1"/>
    </source>
</evidence>
<proteinExistence type="inferred from homology"/>
<dbReference type="EMBL" id="CP028009">
    <property type="protein sequence ID" value="QHV44560.1"/>
    <property type="molecule type" value="Genomic_DNA"/>
</dbReference>
<evidence type="ECO:0000256" key="5">
    <source>
        <dbReference type="ARBA" id="ARBA00022989"/>
    </source>
</evidence>
<dbReference type="GO" id="GO:0005886">
    <property type="term" value="C:plasma membrane"/>
    <property type="evidence" value="ECO:0007669"/>
    <property type="project" value="TreeGrafter"/>
</dbReference>
<feature type="transmembrane region" description="Helical" evidence="7">
    <location>
        <begin position="103"/>
        <end position="128"/>
    </location>
</feature>
<feature type="transmembrane region" description="Helical" evidence="7">
    <location>
        <begin position="134"/>
        <end position="156"/>
    </location>
</feature>
<protein>
    <submittedName>
        <fullName evidence="8">Purine/pyrimidine permease</fullName>
    </submittedName>
</protein>
<dbReference type="RefSeq" id="WP_162280189.1">
    <property type="nucleotide sequence ID" value="NZ_CP028009.1"/>
</dbReference>
<feature type="transmembrane region" description="Helical" evidence="7">
    <location>
        <begin position="236"/>
        <end position="262"/>
    </location>
</feature>
<evidence type="ECO:0000256" key="2">
    <source>
        <dbReference type="ARBA" id="ARBA00008821"/>
    </source>
</evidence>
<comment type="subcellular location">
    <subcellularLocation>
        <location evidence="1">Membrane</location>
        <topology evidence="1">Multi-pass membrane protein</topology>
    </subcellularLocation>
</comment>
<feature type="transmembrane region" description="Helical" evidence="7">
    <location>
        <begin position="346"/>
        <end position="365"/>
    </location>
</feature>
<feature type="transmembrane region" description="Helical" evidence="7">
    <location>
        <begin position="193"/>
        <end position="215"/>
    </location>
</feature>